<name>A0ABQ8T3V4_PERAM</name>
<organism evidence="1 2">
    <name type="scientific">Periplaneta americana</name>
    <name type="common">American cockroach</name>
    <name type="synonym">Blatta americana</name>
    <dbReference type="NCBI Taxonomy" id="6978"/>
    <lineage>
        <taxon>Eukaryota</taxon>
        <taxon>Metazoa</taxon>
        <taxon>Ecdysozoa</taxon>
        <taxon>Arthropoda</taxon>
        <taxon>Hexapoda</taxon>
        <taxon>Insecta</taxon>
        <taxon>Pterygota</taxon>
        <taxon>Neoptera</taxon>
        <taxon>Polyneoptera</taxon>
        <taxon>Dictyoptera</taxon>
        <taxon>Blattodea</taxon>
        <taxon>Blattoidea</taxon>
        <taxon>Blattidae</taxon>
        <taxon>Blattinae</taxon>
        <taxon>Periplaneta</taxon>
    </lineage>
</organism>
<dbReference type="Proteomes" id="UP001148838">
    <property type="component" value="Unassembled WGS sequence"/>
</dbReference>
<feature type="non-terminal residue" evidence="1">
    <location>
        <position position="86"/>
    </location>
</feature>
<gene>
    <name evidence="1" type="ORF">ANN_11028</name>
</gene>
<keyword evidence="2" id="KW-1185">Reference proteome</keyword>
<proteinExistence type="predicted"/>
<evidence type="ECO:0000313" key="1">
    <source>
        <dbReference type="EMBL" id="KAJ4441177.1"/>
    </source>
</evidence>
<dbReference type="EMBL" id="JAJSOF020000015">
    <property type="protein sequence ID" value="KAJ4441177.1"/>
    <property type="molecule type" value="Genomic_DNA"/>
</dbReference>
<protein>
    <submittedName>
        <fullName evidence="1">Uncharacterized protein</fullName>
    </submittedName>
</protein>
<comment type="caution">
    <text evidence="1">The sequence shown here is derived from an EMBL/GenBank/DDBJ whole genome shotgun (WGS) entry which is preliminary data.</text>
</comment>
<evidence type="ECO:0000313" key="2">
    <source>
        <dbReference type="Proteomes" id="UP001148838"/>
    </source>
</evidence>
<dbReference type="Gene3D" id="2.60.120.260">
    <property type="entry name" value="Galactose-binding domain-like"/>
    <property type="match status" value="1"/>
</dbReference>
<reference evidence="1 2" key="1">
    <citation type="journal article" date="2022" name="Allergy">
        <title>Genome assembly and annotation of Periplaneta americana reveal a comprehensive cockroach allergen profile.</title>
        <authorList>
            <person name="Wang L."/>
            <person name="Xiong Q."/>
            <person name="Saelim N."/>
            <person name="Wang L."/>
            <person name="Nong W."/>
            <person name="Wan A.T."/>
            <person name="Shi M."/>
            <person name="Liu X."/>
            <person name="Cao Q."/>
            <person name="Hui J.H.L."/>
            <person name="Sookrung N."/>
            <person name="Leung T.F."/>
            <person name="Tungtrongchitr A."/>
            <person name="Tsui S.K.W."/>
        </authorList>
    </citation>
    <scope>NUCLEOTIDE SEQUENCE [LARGE SCALE GENOMIC DNA]</scope>
    <source>
        <strain evidence="1">PWHHKU_190912</strain>
    </source>
</reference>
<accession>A0ABQ8T3V4</accession>
<sequence length="86" mass="9616">MSQVTCNSSWYNLSKQQYQPTVPSCLNDSFVDPVVKSRTEEGSISFEKQDILKLISVGCIQHYPQDAFTGGGCLQVCQLSKDRHSQ</sequence>